<keyword evidence="3" id="KW-1185">Reference proteome</keyword>
<feature type="region of interest" description="Disordered" evidence="1">
    <location>
        <begin position="101"/>
        <end position="121"/>
    </location>
</feature>
<gene>
    <name evidence="2" type="ORF">GCM10007977_025440</name>
</gene>
<evidence type="ECO:0000313" key="3">
    <source>
        <dbReference type="Proteomes" id="UP000642070"/>
    </source>
</evidence>
<sequence>MQPQPPGEVAGLGTARQFAAGMSAAYTGQSEHTGQFVATLREQGVDGAVVDAAEAAQQASDAAAAAWARADQVLTTHGQVGEAYAANPGAGSKEFVMDEQATAGTPTASAQQPTEPAQPPLPDPLRLAGRFQLDPGEQFAGSGSAKDDEGMMMLAAAVDTPDGRQVHIGVPIFDEDRKNWRGAHAPEHDVEVDEEDDGEEYHVDTGSANTVVLDAADAARLPELAADVVARAAAVDKEYQGLVKDSDRLHADRAALEAKRFGSEEQGQRKMDADAKVLHDEEFQRHRRRDMEAAVDRLPSEDRSRYDELQRQVDAAGTDAWEPGKDAEAAAVCGLTVAEFEELRDLSRIPWRQRSETQAARHDELKFGDGSDCLHPTLPPLLAEQAAIVCGLTLEEFREMEALERIPKPHRSAYYNRNRRVRTPDEQARLDELDAAPGGARGTTDRQTYKLRGSYVSRQRTHHSAKFDTAEAREERASIDATARPLEPGEAAELERITADLNAVNARMDELGGFVSATAEIPARNGGALVIEAVQKDECGGVSYNVARRPADADEEWTPGADGEPFAPTAAGLRKAAALARKMAGS</sequence>
<reference evidence="2" key="1">
    <citation type="journal article" date="2014" name="Int. J. Syst. Evol. Microbiol.">
        <title>Complete genome sequence of Corynebacterium casei LMG S-19264T (=DSM 44701T), isolated from a smear-ripened cheese.</title>
        <authorList>
            <consortium name="US DOE Joint Genome Institute (JGI-PGF)"/>
            <person name="Walter F."/>
            <person name="Albersmeier A."/>
            <person name="Kalinowski J."/>
            <person name="Ruckert C."/>
        </authorList>
    </citation>
    <scope>NUCLEOTIDE SEQUENCE</scope>
    <source>
        <strain evidence="2">JCM 19831</strain>
    </source>
</reference>
<accession>A0A917TH58</accession>
<protein>
    <submittedName>
        <fullName evidence="2">Uncharacterized protein</fullName>
    </submittedName>
</protein>
<dbReference type="Proteomes" id="UP000642070">
    <property type="component" value="Unassembled WGS sequence"/>
</dbReference>
<dbReference type="RefSeq" id="WP_190249988.1">
    <property type="nucleotide sequence ID" value="NZ_BMPI01000010.1"/>
</dbReference>
<evidence type="ECO:0000256" key="1">
    <source>
        <dbReference type="SAM" id="MobiDB-lite"/>
    </source>
</evidence>
<dbReference type="AlphaFoldDB" id="A0A917TH58"/>
<proteinExistence type="predicted"/>
<name>A0A917TH58_9ACTN</name>
<reference evidence="2" key="2">
    <citation type="submission" date="2020-09" db="EMBL/GenBank/DDBJ databases">
        <authorList>
            <person name="Sun Q."/>
            <person name="Ohkuma M."/>
        </authorList>
    </citation>
    <scope>NUCLEOTIDE SEQUENCE</scope>
    <source>
        <strain evidence="2">JCM 19831</strain>
    </source>
</reference>
<organism evidence="2 3">
    <name type="scientific">Dactylosporangium sucinum</name>
    <dbReference type="NCBI Taxonomy" id="1424081"/>
    <lineage>
        <taxon>Bacteria</taxon>
        <taxon>Bacillati</taxon>
        <taxon>Actinomycetota</taxon>
        <taxon>Actinomycetes</taxon>
        <taxon>Micromonosporales</taxon>
        <taxon>Micromonosporaceae</taxon>
        <taxon>Dactylosporangium</taxon>
    </lineage>
</organism>
<feature type="compositionally biased region" description="Polar residues" evidence="1">
    <location>
        <begin position="102"/>
        <end position="115"/>
    </location>
</feature>
<dbReference type="EMBL" id="BMPI01000010">
    <property type="protein sequence ID" value="GGM23133.1"/>
    <property type="molecule type" value="Genomic_DNA"/>
</dbReference>
<evidence type="ECO:0000313" key="2">
    <source>
        <dbReference type="EMBL" id="GGM23133.1"/>
    </source>
</evidence>
<comment type="caution">
    <text evidence="2">The sequence shown here is derived from an EMBL/GenBank/DDBJ whole genome shotgun (WGS) entry which is preliminary data.</text>
</comment>